<evidence type="ECO:0000313" key="3">
    <source>
        <dbReference type="Proteomes" id="UP000438476"/>
    </source>
</evidence>
<comment type="caution">
    <text evidence="2">The sequence shown here is derived from an EMBL/GenBank/DDBJ whole genome shotgun (WGS) entry which is preliminary data.</text>
</comment>
<feature type="region of interest" description="Disordered" evidence="1">
    <location>
        <begin position="54"/>
        <end position="84"/>
    </location>
</feature>
<dbReference type="EMBL" id="WTYT01000003">
    <property type="protein sequence ID" value="MXO65776.1"/>
    <property type="molecule type" value="Genomic_DNA"/>
</dbReference>
<organism evidence="2 3">
    <name type="scientific">Altericroceibacterium endophyticum</name>
    <dbReference type="NCBI Taxonomy" id="1808508"/>
    <lineage>
        <taxon>Bacteria</taxon>
        <taxon>Pseudomonadati</taxon>
        <taxon>Pseudomonadota</taxon>
        <taxon>Alphaproteobacteria</taxon>
        <taxon>Sphingomonadales</taxon>
        <taxon>Erythrobacteraceae</taxon>
        <taxon>Altericroceibacterium</taxon>
    </lineage>
</organism>
<dbReference type="AlphaFoldDB" id="A0A6I4T4I4"/>
<gene>
    <name evidence="2" type="ORF">GRI91_08420</name>
</gene>
<dbReference type="OrthoDB" id="7391745at2"/>
<reference evidence="2 3" key="1">
    <citation type="submission" date="2019-12" db="EMBL/GenBank/DDBJ databases">
        <title>Genomic-based taxomic classification of the family Erythrobacteraceae.</title>
        <authorList>
            <person name="Xu L."/>
        </authorList>
    </citation>
    <scope>NUCLEOTIDE SEQUENCE [LARGE SCALE GENOMIC DNA]</scope>
    <source>
        <strain evidence="2 3">LMG 29518</strain>
    </source>
</reference>
<feature type="region of interest" description="Disordered" evidence="1">
    <location>
        <begin position="108"/>
        <end position="132"/>
    </location>
</feature>
<protein>
    <submittedName>
        <fullName evidence="2">Uncharacterized protein</fullName>
    </submittedName>
</protein>
<name>A0A6I4T4I4_9SPHN</name>
<evidence type="ECO:0000256" key="1">
    <source>
        <dbReference type="SAM" id="MobiDB-lite"/>
    </source>
</evidence>
<dbReference type="RefSeq" id="WP_160736201.1">
    <property type="nucleotide sequence ID" value="NZ_WTYT01000003.1"/>
</dbReference>
<keyword evidence="3" id="KW-1185">Reference proteome</keyword>
<dbReference type="Proteomes" id="UP000438476">
    <property type="component" value="Unassembled WGS sequence"/>
</dbReference>
<proteinExistence type="predicted"/>
<evidence type="ECO:0000313" key="2">
    <source>
        <dbReference type="EMBL" id="MXO65776.1"/>
    </source>
</evidence>
<accession>A0A6I4T4I4</accession>
<sequence length="132" mass="13656">MAADNTGPTAEDALAKAREVYGPPQLAKPKCPEAQTPGELVVCALPQDDSDFRVNPTSTTDPRSAQALDDGIPRAPDVAGDGIFKGPGTMSGGCFLNKCPPPPAYIVDFSKLPEPPPGSDADRMARGEIPGP</sequence>